<feature type="transmembrane region" description="Helical" evidence="1">
    <location>
        <begin position="122"/>
        <end position="141"/>
    </location>
</feature>
<sequence length="144" mass="17168">MNIYTKILTTRYYYLEHIKLIPPSWLALCHTSFLHTVNIFLIVLHFDFKVNFLGNQIFDIGVILLAVLLVGLHYLLVVKRKAFPERVKEISVNSFKLYDGIHLVYELFTISFYFYVYQMSPINFFYIVIALVALFLYRHFLTEK</sequence>
<organism evidence="2 3">
    <name type="scientific">Tenacibaculum jejuense</name>
    <dbReference type="NCBI Taxonomy" id="584609"/>
    <lineage>
        <taxon>Bacteria</taxon>
        <taxon>Pseudomonadati</taxon>
        <taxon>Bacteroidota</taxon>
        <taxon>Flavobacteriia</taxon>
        <taxon>Flavobacteriales</taxon>
        <taxon>Flavobacteriaceae</taxon>
        <taxon>Tenacibaculum</taxon>
    </lineage>
</organism>
<keyword evidence="1" id="KW-0812">Transmembrane</keyword>
<feature type="transmembrane region" description="Helical" evidence="1">
    <location>
        <begin position="20"/>
        <end position="44"/>
    </location>
</feature>
<dbReference type="EMBL" id="LT899436">
    <property type="protein sequence ID" value="SNR15116.1"/>
    <property type="molecule type" value="Genomic_DNA"/>
</dbReference>
<protein>
    <submittedName>
        <fullName evidence="2">Uncharacterized protein</fullName>
    </submittedName>
</protein>
<keyword evidence="3" id="KW-1185">Reference proteome</keyword>
<evidence type="ECO:0000313" key="3">
    <source>
        <dbReference type="Proteomes" id="UP000215214"/>
    </source>
</evidence>
<keyword evidence="1" id="KW-0472">Membrane</keyword>
<gene>
    <name evidence="2" type="ORF">TJEJU_1382</name>
</gene>
<proteinExistence type="predicted"/>
<dbReference type="KEGG" id="tje:TJEJU_1382"/>
<dbReference type="AlphaFoldDB" id="A0A238U7Y7"/>
<dbReference type="OrthoDB" id="9879120at2"/>
<feature type="transmembrane region" description="Helical" evidence="1">
    <location>
        <begin position="56"/>
        <end position="76"/>
    </location>
</feature>
<evidence type="ECO:0000256" key="1">
    <source>
        <dbReference type="SAM" id="Phobius"/>
    </source>
</evidence>
<evidence type="ECO:0000313" key="2">
    <source>
        <dbReference type="EMBL" id="SNR15116.1"/>
    </source>
</evidence>
<dbReference type="RefSeq" id="WP_095070626.1">
    <property type="nucleotide sequence ID" value="NZ_LT899436.1"/>
</dbReference>
<feature type="transmembrane region" description="Helical" evidence="1">
    <location>
        <begin position="97"/>
        <end position="116"/>
    </location>
</feature>
<keyword evidence="1" id="KW-1133">Transmembrane helix</keyword>
<reference evidence="2 3" key="1">
    <citation type="submission" date="2017-07" db="EMBL/GenBank/DDBJ databases">
        <authorList>
            <person name="Sun Z.S."/>
            <person name="Albrecht U."/>
            <person name="Echele G."/>
            <person name="Lee C.C."/>
        </authorList>
    </citation>
    <scope>NUCLEOTIDE SEQUENCE [LARGE SCALE GENOMIC DNA]</scope>
    <source>
        <strain evidence="3">type strain: KCTC 22618</strain>
    </source>
</reference>
<accession>A0A238U7Y7</accession>
<name>A0A238U7Y7_9FLAO</name>
<dbReference type="Proteomes" id="UP000215214">
    <property type="component" value="Chromosome TJEJU"/>
</dbReference>